<sequence length="213" mass="22869">MAQQSSPTSVVDGIHRPMSSKDLRKAVGKLLRGTQPLPIVQAGHPVLREVAQPYDGELSPELMADLVEAMKVSMHAAPGVGLAAPQVGLGLALAVVEDSGDDEDDPRERTDLPFRVIVNPSYSPVDAAGEAVDVESAERVVFEEGCLSVVGYEAEVARFRSVRVVGQDETGRAFDDVFHGWAARIMQHEIDHLGGGLYIDKADLTSLSWTGRV</sequence>
<dbReference type="CDD" id="cd00487">
    <property type="entry name" value="Pep_deformylase"/>
    <property type="match status" value="1"/>
</dbReference>
<evidence type="ECO:0000313" key="7">
    <source>
        <dbReference type="EMBL" id="TXR57643.1"/>
    </source>
</evidence>
<evidence type="ECO:0000256" key="3">
    <source>
        <dbReference type="ARBA" id="ARBA00022801"/>
    </source>
</evidence>
<dbReference type="GO" id="GO:0042586">
    <property type="term" value="F:peptide deformylase activity"/>
    <property type="evidence" value="ECO:0007669"/>
    <property type="project" value="UniProtKB-UniRule"/>
</dbReference>
<keyword evidence="5 6" id="KW-0408">Iron</keyword>
<gene>
    <name evidence="6" type="primary">def</name>
    <name evidence="7" type="ORF">FMM08_03515</name>
</gene>
<feature type="binding site" evidence="6">
    <location>
        <position position="188"/>
    </location>
    <ligand>
        <name>Fe cation</name>
        <dbReference type="ChEBI" id="CHEBI:24875"/>
    </ligand>
</feature>
<dbReference type="PIRSF" id="PIRSF004749">
    <property type="entry name" value="Pep_def"/>
    <property type="match status" value="1"/>
</dbReference>
<evidence type="ECO:0000256" key="1">
    <source>
        <dbReference type="ARBA" id="ARBA00010759"/>
    </source>
</evidence>
<keyword evidence="3 6" id="KW-0378">Hydrolase</keyword>
<dbReference type="AlphaFoldDB" id="A0A5C8ZKI5"/>
<dbReference type="EMBL" id="VKAC01000002">
    <property type="protein sequence ID" value="TXR57643.1"/>
    <property type="molecule type" value="Genomic_DNA"/>
</dbReference>
<evidence type="ECO:0000313" key="8">
    <source>
        <dbReference type="Proteomes" id="UP000321234"/>
    </source>
</evidence>
<reference evidence="7 8" key="1">
    <citation type="submission" date="2019-07" db="EMBL/GenBank/DDBJ databases">
        <title>Quadrisphaera sp. strain DD2A genome sequencing and assembly.</title>
        <authorList>
            <person name="Kim I."/>
        </authorList>
    </citation>
    <scope>NUCLEOTIDE SEQUENCE [LARGE SCALE GENOMIC DNA]</scope>
    <source>
        <strain evidence="7 8">DD2A</strain>
    </source>
</reference>
<keyword evidence="8" id="KW-1185">Reference proteome</keyword>
<dbReference type="GO" id="GO:0006412">
    <property type="term" value="P:translation"/>
    <property type="evidence" value="ECO:0007669"/>
    <property type="project" value="UniProtKB-UniRule"/>
</dbReference>
<evidence type="ECO:0000256" key="4">
    <source>
        <dbReference type="ARBA" id="ARBA00022917"/>
    </source>
</evidence>
<accession>A0A5C8ZKI5</accession>
<comment type="caution">
    <text evidence="7">The sequence shown here is derived from an EMBL/GenBank/DDBJ whole genome shotgun (WGS) entry which is preliminary data.</text>
</comment>
<dbReference type="NCBIfam" id="NF001159">
    <property type="entry name" value="PRK00150.1-3"/>
    <property type="match status" value="1"/>
</dbReference>
<dbReference type="PRINTS" id="PR01576">
    <property type="entry name" value="PDEFORMYLASE"/>
</dbReference>
<protein>
    <recommendedName>
        <fullName evidence="6">Peptide deformylase</fullName>
        <shortName evidence="6">PDF</shortName>
        <ecNumber evidence="6">3.5.1.88</ecNumber>
    </recommendedName>
    <alternativeName>
        <fullName evidence="6">Polypeptide deformylase</fullName>
    </alternativeName>
</protein>
<dbReference type="HAMAP" id="MF_00163">
    <property type="entry name" value="Pep_deformylase"/>
    <property type="match status" value="1"/>
</dbReference>
<feature type="binding site" evidence="6">
    <location>
        <position position="192"/>
    </location>
    <ligand>
        <name>Fe cation</name>
        <dbReference type="ChEBI" id="CHEBI:24875"/>
    </ligand>
</feature>
<evidence type="ECO:0000256" key="6">
    <source>
        <dbReference type="HAMAP-Rule" id="MF_00163"/>
    </source>
</evidence>
<dbReference type="OrthoDB" id="9804313at2"/>
<comment type="similarity">
    <text evidence="1 6">Belongs to the polypeptide deformylase family.</text>
</comment>
<comment type="catalytic activity">
    <reaction evidence="6">
        <text>N-terminal N-formyl-L-methionyl-[peptide] + H2O = N-terminal L-methionyl-[peptide] + formate</text>
        <dbReference type="Rhea" id="RHEA:24420"/>
        <dbReference type="Rhea" id="RHEA-COMP:10639"/>
        <dbReference type="Rhea" id="RHEA-COMP:10640"/>
        <dbReference type="ChEBI" id="CHEBI:15377"/>
        <dbReference type="ChEBI" id="CHEBI:15740"/>
        <dbReference type="ChEBI" id="CHEBI:49298"/>
        <dbReference type="ChEBI" id="CHEBI:64731"/>
        <dbReference type="EC" id="3.5.1.88"/>
    </reaction>
</comment>
<dbReference type="Gene3D" id="3.90.45.10">
    <property type="entry name" value="Peptide deformylase"/>
    <property type="match status" value="1"/>
</dbReference>
<feature type="active site" evidence="6">
    <location>
        <position position="189"/>
    </location>
</feature>
<comment type="cofactor">
    <cofactor evidence="6">
        <name>Fe(2+)</name>
        <dbReference type="ChEBI" id="CHEBI:29033"/>
    </cofactor>
    <text evidence="6">Binds 1 Fe(2+) ion.</text>
</comment>
<dbReference type="InterPro" id="IPR036821">
    <property type="entry name" value="Peptide_deformylase_sf"/>
</dbReference>
<dbReference type="PANTHER" id="PTHR10458:SF2">
    <property type="entry name" value="PEPTIDE DEFORMYLASE, MITOCHONDRIAL"/>
    <property type="match status" value="1"/>
</dbReference>
<evidence type="ECO:0000256" key="2">
    <source>
        <dbReference type="ARBA" id="ARBA00022723"/>
    </source>
</evidence>
<evidence type="ECO:0000256" key="5">
    <source>
        <dbReference type="ARBA" id="ARBA00023004"/>
    </source>
</evidence>
<dbReference type="GO" id="GO:0046872">
    <property type="term" value="F:metal ion binding"/>
    <property type="evidence" value="ECO:0007669"/>
    <property type="project" value="UniProtKB-KW"/>
</dbReference>
<comment type="function">
    <text evidence="6">Removes the formyl group from the N-terminal Met of newly synthesized proteins. Requires at least a dipeptide for an efficient rate of reaction. N-terminal L-methionine is a prerequisite for activity but the enzyme has broad specificity at other positions.</text>
</comment>
<feature type="binding site" evidence="6">
    <location>
        <position position="146"/>
    </location>
    <ligand>
        <name>Fe cation</name>
        <dbReference type="ChEBI" id="CHEBI:24875"/>
    </ligand>
</feature>
<dbReference type="FunFam" id="3.90.45.10:FF:000003">
    <property type="entry name" value="Peptide deformylase"/>
    <property type="match status" value="1"/>
</dbReference>
<name>A0A5C8ZKI5_9ACTN</name>
<dbReference type="PANTHER" id="PTHR10458">
    <property type="entry name" value="PEPTIDE DEFORMYLASE"/>
    <property type="match status" value="1"/>
</dbReference>
<proteinExistence type="inferred from homology"/>
<dbReference type="Proteomes" id="UP000321234">
    <property type="component" value="Unassembled WGS sequence"/>
</dbReference>
<organism evidence="7 8">
    <name type="scientific">Quadrisphaera setariae</name>
    <dbReference type="NCBI Taxonomy" id="2593304"/>
    <lineage>
        <taxon>Bacteria</taxon>
        <taxon>Bacillati</taxon>
        <taxon>Actinomycetota</taxon>
        <taxon>Actinomycetes</taxon>
        <taxon>Kineosporiales</taxon>
        <taxon>Kineosporiaceae</taxon>
        <taxon>Quadrisphaera</taxon>
    </lineage>
</organism>
<keyword evidence="2 6" id="KW-0479">Metal-binding</keyword>
<keyword evidence="4 6" id="KW-0648">Protein biosynthesis</keyword>
<dbReference type="SUPFAM" id="SSF56420">
    <property type="entry name" value="Peptide deformylase"/>
    <property type="match status" value="1"/>
</dbReference>
<dbReference type="InterPro" id="IPR023635">
    <property type="entry name" value="Peptide_deformylase"/>
</dbReference>
<dbReference type="Pfam" id="PF01327">
    <property type="entry name" value="Pep_deformylase"/>
    <property type="match status" value="1"/>
</dbReference>
<dbReference type="EC" id="3.5.1.88" evidence="6"/>